<dbReference type="SUPFAM" id="SSF54637">
    <property type="entry name" value="Thioesterase/thiol ester dehydrase-isomerase"/>
    <property type="match status" value="1"/>
</dbReference>
<comment type="caution">
    <text evidence="4">The sequence shown here is derived from an EMBL/GenBank/DDBJ whole genome shotgun (WGS) entry which is preliminary data.</text>
</comment>
<dbReference type="Proteomes" id="UP000629468">
    <property type="component" value="Unassembled WGS sequence"/>
</dbReference>
<protein>
    <recommendedName>
        <fullName evidence="3">Thioesterase domain-containing protein</fullName>
    </recommendedName>
</protein>
<feature type="domain" description="Thioesterase" evidence="3">
    <location>
        <begin position="89"/>
        <end position="167"/>
    </location>
</feature>
<evidence type="ECO:0000313" key="4">
    <source>
        <dbReference type="EMBL" id="KAF7775648.1"/>
    </source>
</evidence>
<dbReference type="Gene3D" id="3.10.129.10">
    <property type="entry name" value="Hotdog Thioesterase"/>
    <property type="match status" value="1"/>
</dbReference>
<evidence type="ECO:0000313" key="5">
    <source>
        <dbReference type="Proteomes" id="UP000629468"/>
    </source>
</evidence>
<gene>
    <name evidence="4" type="ORF">Agabi119p4_4041</name>
</gene>
<reference evidence="4 5" key="1">
    <citation type="journal article" name="Sci. Rep.">
        <title>Telomere-to-telomere assembled and centromere annotated genomes of the two main subspecies of the button mushroom Agaricus bisporus reveal especially polymorphic chromosome ends.</title>
        <authorList>
            <person name="Sonnenberg A.S.M."/>
            <person name="Sedaghat-Telgerd N."/>
            <person name="Lavrijssen B."/>
            <person name="Ohm R.A."/>
            <person name="Hendrickx P.M."/>
            <person name="Scholtmeijer K."/>
            <person name="Baars J.J.P."/>
            <person name="van Peer A."/>
        </authorList>
    </citation>
    <scope>NUCLEOTIDE SEQUENCE [LARGE SCALE GENOMIC DNA]</scope>
    <source>
        <strain evidence="4 5">H119_p4</strain>
    </source>
</reference>
<dbReference type="CDD" id="cd03443">
    <property type="entry name" value="PaaI_thioesterase"/>
    <property type="match status" value="1"/>
</dbReference>
<dbReference type="GO" id="GO:0047617">
    <property type="term" value="F:fatty acyl-CoA hydrolase activity"/>
    <property type="evidence" value="ECO:0007669"/>
    <property type="project" value="InterPro"/>
</dbReference>
<dbReference type="InterPro" id="IPR029069">
    <property type="entry name" value="HotDog_dom_sf"/>
</dbReference>
<dbReference type="AlphaFoldDB" id="A0A8H7F2I8"/>
<dbReference type="EMBL" id="JABXXO010000006">
    <property type="protein sequence ID" value="KAF7775648.1"/>
    <property type="molecule type" value="Genomic_DNA"/>
</dbReference>
<proteinExistence type="inferred from homology"/>
<dbReference type="NCBIfam" id="TIGR00369">
    <property type="entry name" value="unchar_dom_1"/>
    <property type="match status" value="1"/>
</dbReference>
<keyword evidence="2" id="KW-0378">Hydrolase</keyword>
<dbReference type="PANTHER" id="PTHR21660:SF1">
    <property type="entry name" value="ACYL-COENZYME A THIOESTERASE 13"/>
    <property type="match status" value="1"/>
</dbReference>
<comment type="similarity">
    <text evidence="1">Belongs to the thioesterase PaaI family.</text>
</comment>
<evidence type="ECO:0000256" key="2">
    <source>
        <dbReference type="ARBA" id="ARBA00022801"/>
    </source>
</evidence>
<name>A0A8H7F2I8_AGABI</name>
<dbReference type="PANTHER" id="PTHR21660">
    <property type="entry name" value="THIOESTERASE SUPERFAMILY MEMBER-RELATED"/>
    <property type="match status" value="1"/>
</dbReference>
<dbReference type="InterPro" id="IPR039298">
    <property type="entry name" value="ACOT13"/>
</dbReference>
<organism evidence="4 5">
    <name type="scientific">Agaricus bisporus var. burnettii</name>
    <dbReference type="NCBI Taxonomy" id="192524"/>
    <lineage>
        <taxon>Eukaryota</taxon>
        <taxon>Fungi</taxon>
        <taxon>Dikarya</taxon>
        <taxon>Basidiomycota</taxon>
        <taxon>Agaricomycotina</taxon>
        <taxon>Agaricomycetes</taxon>
        <taxon>Agaricomycetidae</taxon>
        <taxon>Agaricales</taxon>
        <taxon>Agaricineae</taxon>
        <taxon>Agaricaceae</taxon>
        <taxon>Agaricus</taxon>
    </lineage>
</organism>
<dbReference type="Pfam" id="PF03061">
    <property type="entry name" value="4HBT"/>
    <property type="match status" value="1"/>
</dbReference>
<evidence type="ECO:0000256" key="1">
    <source>
        <dbReference type="ARBA" id="ARBA00008324"/>
    </source>
</evidence>
<sequence>MSDTPEATISPDKIKGNASLEVRNLLSNPAAFFTRRSGPGGVPCFGDSIHRRMVVTEAYIQSKREDEQKKEAVVIVELDVTDDMTNSNETLHGGCSAYLVDLVTTLVVMAYSIDVDKEFFAGVSQSINTTYHSPAVAGERLRIVSYTVAGGSRAKTARCEIWNATQHRLVAAGVHVKMAPSTSKSKL</sequence>
<accession>A0A8H7F2I8</accession>
<dbReference type="InterPro" id="IPR003736">
    <property type="entry name" value="PAAI_dom"/>
</dbReference>
<evidence type="ECO:0000259" key="3">
    <source>
        <dbReference type="Pfam" id="PF03061"/>
    </source>
</evidence>
<dbReference type="InterPro" id="IPR006683">
    <property type="entry name" value="Thioestr_dom"/>
</dbReference>